<proteinExistence type="predicted"/>
<evidence type="ECO:0000259" key="1">
    <source>
        <dbReference type="PROSITE" id="PS50995"/>
    </source>
</evidence>
<dbReference type="InterPro" id="IPR039422">
    <property type="entry name" value="MarR/SlyA-like"/>
</dbReference>
<dbReference type="GO" id="GO:0006950">
    <property type="term" value="P:response to stress"/>
    <property type="evidence" value="ECO:0007669"/>
    <property type="project" value="TreeGrafter"/>
</dbReference>
<dbReference type="Pfam" id="PF01047">
    <property type="entry name" value="MarR"/>
    <property type="match status" value="1"/>
</dbReference>
<dbReference type="OrthoDB" id="3237509at2"/>
<dbReference type="PANTHER" id="PTHR33164:SF43">
    <property type="entry name" value="HTH-TYPE TRANSCRIPTIONAL REPRESSOR YETL"/>
    <property type="match status" value="1"/>
</dbReference>
<dbReference type="Proteomes" id="UP000463388">
    <property type="component" value="Unassembled WGS sequence"/>
</dbReference>
<keyword evidence="3" id="KW-1185">Reference proteome</keyword>
<evidence type="ECO:0000313" key="3">
    <source>
        <dbReference type="Proteomes" id="UP000463388"/>
    </source>
</evidence>
<dbReference type="PROSITE" id="PS50995">
    <property type="entry name" value="HTH_MARR_2"/>
    <property type="match status" value="2"/>
</dbReference>
<dbReference type="PANTHER" id="PTHR33164">
    <property type="entry name" value="TRANSCRIPTIONAL REGULATOR, MARR FAMILY"/>
    <property type="match status" value="1"/>
</dbReference>
<accession>A0A6N8JPE5</accession>
<dbReference type="EMBL" id="WSRR01000032">
    <property type="protein sequence ID" value="MVX61781.1"/>
    <property type="molecule type" value="Genomic_DNA"/>
</dbReference>
<dbReference type="InterPro" id="IPR036390">
    <property type="entry name" value="WH_DNA-bd_sf"/>
</dbReference>
<dbReference type="SUPFAM" id="SSF46785">
    <property type="entry name" value="Winged helix' DNA-binding domain"/>
    <property type="match status" value="2"/>
</dbReference>
<protein>
    <submittedName>
        <fullName evidence="2">MarR family transcriptional regulator</fullName>
    </submittedName>
</protein>
<dbReference type="AlphaFoldDB" id="A0A6N8JPE5"/>
<feature type="domain" description="HTH marR-type" evidence="1">
    <location>
        <begin position="139"/>
        <end position="268"/>
    </location>
</feature>
<dbReference type="Pfam" id="PF12802">
    <property type="entry name" value="MarR_2"/>
    <property type="match status" value="1"/>
</dbReference>
<organism evidence="2 3">
    <name type="scientific">Adlercreutzia mucosicola</name>
    <dbReference type="NCBI Taxonomy" id="580026"/>
    <lineage>
        <taxon>Bacteria</taxon>
        <taxon>Bacillati</taxon>
        <taxon>Actinomycetota</taxon>
        <taxon>Coriobacteriia</taxon>
        <taxon>Eggerthellales</taxon>
        <taxon>Eggerthellaceae</taxon>
        <taxon>Adlercreutzia</taxon>
    </lineage>
</organism>
<dbReference type="InterPro" id="IPR000835">
    <property type="entry name" value="HTH_MarR-typ"/>
</dbReference>
<dbReference type="SMART" id="SM00347">
    <property type="entry name" value="HTH_MARR"/>
    <property type="match status" value="2"/>
</dbReference>
<dbReference type="GO" id="GO:0003700">
    <property type="term" value="F:DNA-binding transcription factor activity"/>
    <property type="evidence" value="ECO:0007669"/>
    <property type="project" value="InterPro"/>
</dbReference>
<feature type="domain" description="HTH marR-type" evidence="1">
    <location>
        <begin position="1"/>
        <end position="122"/>
    </location>
</feature>
<comment type="caution">
    <text evidence="2">The sequence shown here is derived from an EMBL/GenBank/DDBJ whole genome shotgun (WGS) entry which is preliminary data.</text>
</comment>
<dbReference type="InterPro" id="IPR036388">
    <property type="entry name" value="WH-like_DNA-bd_sf"/>
</dbReference>
<evidence type="ECO:0000313" key="2">
    <source>
        <dbReference type="EMBL" id="MVX61781.1"/>
    </source>
</evidence>
<gene>
    <name evidence="2" type="ORF">GKZ27_10020</name>
</gene>
<sequence>MAHEALTRGLAAASDLNITQYRVLTKLLQAGKAVNQGELGKLLGMKPNVVTQAVDVLAAAGLVTRAPGTADGRTRFLAATEAGEAHVAAVNESLIASLYEHFPTDDPTYRTILEAAVSAAAQIEPPLDPGRAQRFPATRSLVSIELLRAETERTLREATGASFNECRIVQRLGETDRPERVGELACALHLSPVNAARATERLVARGWARRLKSPADKKAVYVALTDEGVYQGFLISATVNELAATKLWANLTPGQREAIERVGHVVVAELDARRQAKEQAAYDLLQEI</sequence>
<name>A0A6N8JPE5_9ACTN</name>
<dbReference type="Gene3D" id="1.10.10.10">
    <property type="entry name" value="Winged helix-like DNA-binding domain superfamily/Winged helix DNA-binding domain"/>
    <property type="match status" value="2"/>
</dbReference>
<reference evidence="2 3" key="1">
    <citation type="submission" date="2019-12" db="EMBL/GenBank/DDBJ databases">
        <title>Microbes associate with the intestines of laboratory mice.</title>
        <authorList>
            <person name="Navarre W."/>
            <person name="Wong E."/>
        </authorList>
    </citation>
    <scope>NUCLEOTIDE SEQUENCE [LARGE SCALE GENOMIC DNA]</scope>
    <source>
        <strain evidence="2 3">NM66_B29</strain>
    </source>
</reference>